<accession>A0ABD6QUB4</accession>
<name>A0ABD6QUB4_MYCFO</name>
<feature type="region of interest" description="Disordered" evidence="1">
    <location>
        <begin position="1"/>
        <end position="20"/>
    </location>
</feature>
<evidence type="ECO:0000313" key="3">
    <source>
        <dbReference type="Proteomes" id="UP000187001"/>
    </source>
</evidence>
<protein>
    <submittedName>
        <fullName evidence="2">Uncharacterized protein</fullName>
    </submittedName>
</protein>
<gene>
    <name evidence="2" type="ORF">A5742_17955</name>
</gene>
<evidence type="ECO:0000256" key="1">
    <source>
        <dbReference type="SAM" id="MobiDB-lite"/>
    </source>
</evidence>
<comment type="caution">
    <text evidence="2">The sequence shown here is derived from an EMBL/GenBank/DDBJ whole genome shotgun (WGS) entry which is preliminary data.</text>
</comment>
<dbReference type="AlphaFoldDB" id="A0ABD6QUB4"/>
<sequence length="149" mass="16216">MGSKATAVQDVGQTQRHDRAEEASALLQSDSYAREMSDAPSIYTAVTAESLDAHDPEWLNGYTAVVSYVCRHGGIPATSARNHGFAVGAWLDAQHTAQLSSIQRAALMAIPGITLSRSPKATIRTRSVERNAAWIRIQSWAHARCVEQR</sequence>
<proteinExistence type="predicted"/>
<dbReference type="Proteomes" id="UP000187001">
    <property type="component" value="Unassembled WGS sequence"/>
</dbReference>
<dbReference type="RefSeq" id="WP_076202894.1">
    <property type="nucleotide sequence ID" value="NZ_MBER01000010.1"/>
</dbReference>
<organism evidence="2 3">
    <name type="scientific">Mycolicibacterium fortuitum</name>
    <name type="common">Mycobacterium fortuitum</name>
    <dbReference type="NCBI Taxonomy" id="1766"/>
    <lineage>
        <taxon>Bacteria</taxon>
        <taxon>Bacillati</taxon>
        <taxon>Actinomycetota</taxon>
        <taxon>Actinomycetes</taxon>
        <taxon>Mycobacteriales</taxon>
        <taxon>Mycobacteriaceae</taxon>
        <taxon>Mycolicibacterium</taxon>
    </lineage>
</organism>
<reference evidence="2 3" key="1">
    <citation type="submission" date="2016-07" db="EMBL/GenBank/DDBJ databases">
        <authorList>
            <person name="Sutton G."/>
            <person name="Brinkac L."/>
            <person name="Sanka R."/>
            <person name="Adams M."/>
            <person name="Lau E."/>
            <person name="Kumar A."/>
            <person name="Macaden R."/>
        </authorList>
    </citation>
    <scope>NUCLEOTIDE SEQUENCE [LARGE SCALE GENOMIC DNA]</scope>
    <source>
        <strain evidence="2 3">GA-0871</strain>
    </source>
</reference>
<evidence type="ECO:0000313" key="2">
    <source>
        <dbReference type="EMBL" id="OMC52012.1"/>
    </source>
</evidence>
<dbReference type="EMBL" id="MBER01000010">
    <property type="protein sequence ID" value="OMC52012.1"/>
    <property type="molecule type" value="Genomic_DNA"/>
</dbReference>